<proteinExistence type="predicted"/>
<feature type="compositionally biased region" description="Pro residues" evidence="1">
    <location>
        <begin position="1052"/>
        <end position="1064"/>
    </location>
</feature>
<dbReference type="InterPro" id="IPR013087">
    <property type="entry name" value="Znf_C2H2_type"/>
</dbReference>
<protein>
    <recommendedName>
        <fullName evidence="2">C2H2-type domain-containing protein</fullName>
    </recommendedName>
</protein>
<feature type="region of interest" description="Disordered" evidence="1">
    <location>
        <begin position="976"/>
        <end position="1089"/>
    </location>
</feature>
<feature type="domain" description="C2H2-type" evidence="2">
    <location>
        <begin position="354"/>
        <end position="377"/>
    </location>
</feature>
<reference evidence="3 4" key="1">
    <citation type="journal article" date="2020" name="Cell">
        <title>Large-Scale Comparative Analyses of Tick Genomes Elucidate Their Genetic Diversity and Vector Capacities.</title>
        <authorList>
            <consortium name="Tick Genome and Microbiome Consortium (TIGMIC)"/>
            <person name="Jia N."/>
            <person name="Wang J."/>
            <person name="Shi W."/>
            <person name="Du L."/>
            <person name="Sun Y."/>
            <person name="Zhan W."/>
            <person name="Jiang J.F."/>
            <person name="Wang Q."/>
            <person name="Zhang B."/>
            <person name="Ji P."/>
            <person name="Bell-Sakyi L."/>
            <person name="Cui X.M."/>
            <person name="Yuan T.T."/>
            <person name="Jiang B.G."/>
            <person name="Yang W.F."/>
            <person name="Lam T.T."/>
            <person name="Chang Q.C."/>
            <person name="Ding S.J."/>
            <person name="Wang X.J."/>
            <person name="Zhu J.G."/>
            <person name="Ruan X.D."/>
            <person name="Zhao L."/>
            <person name="Wei J.T."/>
            <person name="Ye R.Z."/>
            <person name="Que T.C."/>
            <person name="Du C.H."/>
            <person name="Zhou Y.H."/>
            <person name="Cheng J.X."/>
            <person name="Dai P.F."/>
            <person name="Guo W.B."/>
            <person name="Han X.H."/>
            <person name="Huang E.J."/>
            <person name="Li L.F."/>
            <person name="Wei W."/>
            <person name="Gao Y.C."/>
            <person name="Liu J.Z."/>
            <person name="Shao H.Z."/>
            <person name="Wang X."/>
            <person name="Wang C.C."/>
            <person name="Yang T.C."/>
            <person name="Huo Q.B."/>
            <person name="Li W."/>
            <person name="Chen H.Y."/>
            <person name="Chen S.E."/>
            <person name="Zhou L.G."/>
            <person name="Ni X.B."/>
            <person name="Tian J.H."/>
            <person name="Sheng Y."/>
            <person name="Liu T."/>
            <person name="Pan Y.S."/>
            <person name="Xia L.Y."/>
            <person name="Li J."/>
            <person name="Zhao F."/>
            <person name="Cao W.C."/>
        </authorList>
    </citation>
    <scope>NUCLEOTIDE SEQUENCE [LARGE SCALE GENOMIC DNA]</scope>
    <source>
        <strain evidence="3">HaeL-2018</strain>
    </source>
</reference>
<feature type="compositionally biased region" description="Low complexity" evidence="1">
    <location>
        <begin position="1000"/>
        <end position="1012"/>
    </location>
</feature>
<dbReference type="PANTHER" id="PTHR21564:SF5">
    <property type="entry name" value="SCRIBBLER, ISOFORM J"/>
    <property type="match status" value="1"/>
</dbReference>
<feature type="region of interest" description="Disordered" evidence="1">
    <location>
        <begin position="754"/>
        <end position="820"/>
    </location>
</feature>
<feature type="region of interest" description="Disordered" evidence="1">
    <location>
        <begin position="517"/>
        <end position="653"/>
    </location>
</feature>
<feature type="compositionally biased region" description="Gly residues" evidence="1">
    <location>
        <begin position="1023"/>
        <end position="1050"/>
    </location>
</feature>
<feature type="region of interest" description="Disordered" evidence="1">
    <location>
        <begin position="667"/>
        <end position="728"/>
    </location>
</feature>
<dbReference type="OrthoDB" id="5863628at2759"/>
<feature type="compositionally biased region" description="Basic and acidic residues" evidence="1">
    <location>
        <begin position="691"/>
        <end position="718"/>
    </location>
</feature>
<feature type="compositionally biased region" description="Low complexity" evidence="1">
    <location>
        <begin position="478"/>
        <end position="487"/>
    </location>
</feature>
<sequence length="2388" mass="255117">MATVDKGLKMKIKRKNLAKHEIVKAQDSGASPPPLAPLPSSTKHSSSSSVSSSSSSSSKSSSRSGSHKKKRIENGASPPRLQCSLGAPPLPSLPAPPPLPPPSLSPPPLPVPLPQAPPAATPPAATSEQAANGVPSSPPEDGSSMPTAAATQAAAEEAADTGKRAVKVECPGSPAKVVVASTSVERRDSGVLCTSVGTITEPDCLGPCEPGTSVTLEGIVWQETEGGVLVVNVTWRGKTYVGTLLDCTRHDWAPPRFCESPTSDLDAKGGLPKGGRPKRARGDAEASARAAPVQGKLRNGKGRRFAVPCSPAKNESRRRNRPPELELSPPSDSKKRARARGTPEAPCSPALILCPEPNCGKKYKHINGLRYHQSHAHGCGGGEDAKGADEDLSDGGDEAGSRPPSPESSSAPSVAEADMAAAPSAVMAAAEQQPPPATATAPAAAAAMVAAGPAAVAAAAAPTSAAAAAPTAAPTAAAAPAPATTTPSPAPPMAPSPPVSVTVSIPTSQVFSFVPASMPRSSTPPRPSVVCGPAPPCSPESPLASVAPPSPAKTLSVIAETPPLQSDPNRPHKRLHKKSKSRKLEGSGGSVVLPDEAGPEGAPPSLADSGPPQEQAPPHLEESVQSPAYSDISDDAAPLLEAAKDKEPPRASSELYGVYPYFGQPPYLLPGVQAPEGKPVSIAGPGSSVEEDPKKEAGSRDKVAKDVSRPQDAKKPEPDFPQFPPYSLCGASPFVQGAPGFPYDPYHVHLVEPPFKEDKGAPVSGKESAADKAPPPEKACPPASRPSLNPRRATPEPPPALTKDQLECKEEAKPEPKFSPYDSLYERRFLYLSPEQAAPTPPAPTEMVPKEVVHPPKSVVQHKSARTPKEHKEKEPAGQKPTMETTGPPPPANYAYLHPGYLPSHFSPHMAFESVYRGLPPPYGASPYLRFHVPPPEVPQQAPGPPVAPPPPKALDLLHQVSQHYGNHKIHELQERAVPSPSPHVGGERPPKGGPPEKGPPTSRGGSEGRPPSSGPPPPSMMGMGGGPDLAKGVLGGPGGGGGPLGGQQGPPGLPPGVAPPPPGSLVGAPNAPTDGSRSPPPQRHLHTHHHTHVGVGYPIYDPYGALIVSQQAAACAVAASSNLHPFVPNNDHPRMCVNNRRAWGPNWTVGAQDGPPPRSPTDPAPLHLSDRVCHCACASNLLNIAGEAHPLPLPSVLGKFLSPTTTRRECTIECFIRRQGPPAASPICSPSLSRPRPLLLGPLFLLTLFDPPLTGRLYKWRQSLPLLPPAPLTALGGEELPNAVDISGRLPTRGVERENTANSRKCQSGDATMAFTILKKLSKRRGLIEGALISPSPSLSSYCYLRDRTVRVVDLKTEIVTAIIDDAQDFIWREGADVDELAVVSNGHEVALYTALGTSAPVKRQLSWAALHDPERIECVFCNGNDFVFLVNGLHLATAVLIGDVLETVWCLESPCAIIKVKVIGQDLHVLTSQGSLFGYNIQDGSQTVHWELQQDLYDFTKSVDFCVCRQSETVVVCVGHAQLYAVHLGHLSNGKEASSYDRKPGARVITALKKEKKALALSSSMRGGQCELLLDLPSPDADQHVMWMPDDRHLVLCSGTRGLQSVAAFELDANGKFSLVPSESGLPGEGSFCVVLDPRSTLGHAAAFLFSDCTATLAFGAATRRLLAEVMERTGTRAAESLSQLNQWQVMAVDPGVLLRGVQNRQLDMVAFFLKAKEDALATQLSRERDPQQGVAQLELLSREADMWGKVLEELAGFLRQSAEDLSSKVFSQQLLQLLLSSLVRLLSMLQPRDMDDRWPERAELRRRVGKSIAGYLIQLRSHVHRNLNEPLVTPQVIELQDSNPHWATLTDKEVIRECVRKGNVPEGQYHLLSRHGEKGKASLKSFQDVAEEEALQCLKDGDFTTADLVLANAGLCSTEKLKDMLLLCRDRRISRLLKEELSKLAALSKDDSRLLEKLARIEAVFCDDKSWACSAATRHRASARHKQPYASRRPSASVKPCQLPEVCDHWDVPANHRLTAPYCRLAPSWLMFWDSDTVDRLLAEGQAVLASQDNVHLGPGNEAWHLLLEYGLLDKALASPLPCEAVEEIGCMTHIRRLLLAASAREGHVDEDTLEDFEALLGLLGDAGLRPSQLVAAPLGAITPEDFVHRMVHFCLQHNLYHLLYLFLKDLGQELPPLCAKCNGWFVSALREHWRWMEDPNDASKAELAMVALAQCLAKRGCTKSHPTFLALASPPNDSEDISLYQLLQKGTPFETGGLFAWQSTNACRVDSEGSVLPHFSLASLRDKFGLREELGYTYYLHKGRPCAAAFKFLAQEILQHGCLISKRQVGKRVGGERAGLLWSPPNVTWTDRSCVLYLLGEDKTALVHGRMAIMKNTTKKGRGK</sequence>
<name>A0A9J6G5S3_HAELO</name>
<feature type="compositionally biased region" description="Low complexity" evidence="1">
    <location>
        <begin position="38"/>
        <end position="64"/>
    </location>
</feature>
<feature type="region of interest" description="Disordered" evidence="1">
    <location>
        <begin position="932"/>
        <end position="954"/>
    </location>
</feature>
<feature type="compositionally biased region" description="Pro residues" evidence="1">
    <location>
        <begin position="522"/>
        <end position="539"/>
    </location>
</feature>
<feature type="compositionally biased region" description="Basic and acidic residues" evidence="1">
    <location>
        <begin position="314"/>
        <end position="324"/>
    </location>
</feature>
<feature type="region of interest" description="Disordered" evidence="1">
    <location>
        <begin position="478"/>
        <end position="500"/>
    </location>
</feature>
<evidence type="ECO:0000256" key="1">
    <source>
        <dbReference type="SAM" id="MobiDB-lite"/>
    </source>
</evidence>
<dbReference type="VEuPathDB" id="VectorBase:HLOH_057862"/>
<feature type="compositionally biased region" description="Pro residues" evidence="1">
    <location>
        <begin position="88"/>
        <end position="121"/>
    </location>
</feature>
<gene>
    <name evidence="3" type="ORF">HPB48_001918</name>
</gene>
<feature type="compositionally biased region" description="Low complexity" evidence="1">
    <location>
        <begin position="147"/>
        <end position="156"/>
    </location>
</feature>
<feature type="compositionally biased region" description="Basic residues" evidence="1">
    <location>
        <begin position="571"/>
        <end position="581"/>
    </location>
</feature>
<organism evidence="3 4">
    <name type="scientific">Haemaphysalis longicornis</name>
    <name type="common">Bush tick</name>
    <dbReference type="NCBI Taxonomy" id="44386"/>
    <lineage>
        <taxon>Eukaryota</taxon>
        <taxon>Metazoa</taxon>
        <taxon>Ecdysozoa</taxon>
        <taxon>Arthropoda</taxon>
        <taxon>Chelicerata</taxon>
        <taxon>Arachnida</taxon>
        <taxon>Acari</taxon>
        <taxon>Parasitiformes</taxon>
        <taxon>Ixodida</taxon>
        <taxon>Ixodoidea</taxon>
        <taxon>Ixodidae</taxon>
        <taxon>Haemaphysalinae</taxon>
        <taxon>Haemaphysalis</taxon>
    </lineage>
</organism>
<keyword evidence="4" id="KW-1185">Reference proteome</keyword>
<feature type="compositionally biased region" description="Pro residues" evidence="1">
    <location>
        <begin position="488"/>
        <end position="498"/>
    </location>
</feature>
<feature type="region of interest" description="Disordered" evidence="1">
    <location>
        <begin position="378"/>
        <end position="434"/>
    </location>
</feature>
<feature type="compositionally biased region" description="Basic and acidic residues" evidence="1">
    <location>
        <begin position="867"/>
        <end position="877"/>
    </location>
</feature>
<evidence type="ECO:0000313" key="3">
    <source>
        <dbReference type="EMBL" id="KAH9370041.1"/>
    </source>
</evidence>
<dbReference type="SUPFAM" id="SSF82171">
    <property type="entry name" value="DPP6 N-terminal domain-like"/>
    <property type="match status" value="1"/>
</dbReference>
<feature type="compositionally biased region" description="Pro residues" evidence="1">
    <location>
        <begin position="933"/>
        <end position="953"/>
    </location>
</feature>
<feature type="region of interest" description="Disordered" evidence="1">
    <location>
        <begin position="835"/>
        <end position="894"/>
    </location>
</feature>
<dbReference type="PROSITE" id="PS00028">
    <property type="entry name" value="ZINC_FINGER_C2H2_1"/>
    <property type="match status" value="1"/>
</dbReference>
<feature type="compositionally biased region" description="Low complexity" evidence="1">
    <location>
        <begin position="407"/>
        <end position="434"/>
    </location>
</feature>
<feature type="region of interest" description="Disordered" evidence="1">
    <location>
        <begin position="1"/>
        <end position="160"/>
    </location>
</feature>
<dbReference type="GO" id="GO:0006357">
    <property type="term" value="P:regulation of transcription by RNA polymerase II"/>
    <property type="evidence" value="ECO:0007669"/>
    <property type="project" value="TreeGrafter"/>
</dbReference>
<evidence type="ECO:0000313" key="4">
    <source>
        <dbReference type="Proteomes" id="UP000821853"/>
    </source>
</evidence>
<comment type="caution">
    <text evidence="3">The sequence shown here is derived from an EMBL/GenBank/DDBJ whole genome shotgun (WGS) entry which is preliminary data.</text>
</comment>
<evidence type="ECO:0000259" key="2">
    <source>
        <dbReference type="PROSITE" id="PS00028"/>
    </source>
</evidence>
<dbReference type="PANTHER" id="PTHR21564">
    <property type="entry name" value="BRAKELESS PROTEIN"/>
    <property type="match status" value="1"/>
</dbReference>
<dbReference type="InterPro" id="IPR040010">
    <property type="entry name" value="ZN608/ZN609"/>
</dbReference>
<feature type="compositionally biased region" description="Basic and acidic residues" evidence="1">
    <location>
        <begin position="804"/>
        <end position="816"/>
    </location>
</feature>
<feature type="region of interest" description="Disordered" evidence="1">
    <location>
        <begin position="256"/>
        <end position="350"/>
    </location>
</feature>
<dbReference type="GO" id="GO:0005634">
    <property type="term" value="C:nucleus"/>
    <property type="evidence" value="ECO:0007669"/>
    <property type="project" value="TreeGrafter"/>
</dbReference>
<accession>A0A9J6G5S3</accession>
<dbReference type="Proteomes" id="UP000821853">
    <property type="component" value="Chromosome 3"/>
</dbReference>
<dbReference type="EMBL" id="JABSTR010000005">
    <property type="protein sequence ID" value="KAH9370041.1"/>
    <property type="molecule type" value="Genomic_DNA"/>
</dbReference>